<dbReference type="InterPro" id="IPR050301">
    <property type="entry name" value="NTE"/>
</dbReference>
<dbReference type="Proteomes" id="UP000191812">
    <property type="component" value="Unassembled WGS sequence"/>
</dbReference>
<dbReference type="RefSeq" id="WP_080839133.1">
    <property type="nucleotide sequence ID" value="NZ_LT009757.1"/>
</dbReference>
<feature type="active site" description="Proton acceptor" evidence="4">
    <location>
        <position position="247"/>
    </location>
</feature>
<evidence type="ECO:0000259" key="6">
    <source>
        <dbReference type="PROSITE" id="PS51635"/>
    </source>
</evidence>
<feature type="short sequence motif" description="GXGXXG" evidence="4">
    <location>
        <begin position="72"/>
        <end position="77"/>
    </location>
</feature>
<sequence>MRLFLLLFALSLLTSCMSPTRIPYGSYAASAAMVDGFTDIRIYADASDNLPNDRAWLPASKHKEINYLVLSGGGAGGAFSVGALKAWSDVGGRPEFDIVSGVSTGALIAPYAFLGSEYDSTLVDLYTSGVAEKLVDMDFLPRGLLGPSLLKQEPLRRMVERYMTREVLAKIAAEHRKGRRLLVLTSNLDSQRAVIWNMGAIANSNRTDALKLFQDILIASASIPGLYPAVLIKARSGGQVFEEMHSDGGSASQIFAFPEGWIANADRGAWPTGQKFNMYILVNNTLMPEFAMTTNNTFLVMARASSFLIKAQTRSALLATYAYAKKTGVRFRMASIDVPVSYSMTDPFNTAYMRAVYNLGYAKMVTGSLWKDKPVFTTIPSEPSGTITASVVASQK</sequence>
<dbReference type="Pfam" id="PF01734">
    <property type="entry name" value="Patatin"/>
    <property type="match status" value="1"/>
</dbReference>
<keyword evidence="5" id="KW-0732">Signal</keyword>
<gene>
    <name evidence="7" type="ORF">AGR13a_Lc100193</name>
</gene>
<name>A0ABP2BQD9_9HYPH</name>
<dbReference type="Gene3D" id="3.40.1090.10">
    <property type="entry name" value="Cytosolic phospholipase A2 catalytic domain"/>
    <property type="match status" value="1"/>
</dbReference>
<keyword evidence="8" id="KW-1185">Reference proteome</keyword>
<evidence type="ECO:0000256" key="4">
    <source>
        <dbReference type="PROSITE-ProRule" id="PRU01161"/>
    </source>
</evidence>
<feature type="domain" description="PNPLA" evidence="6">
    <location>
        <begin position="68"/>
        <end position="260"/>
    </location>
</feature>
<dbReference type="InterPro" id="IPR002641">
    <property type="entry name" value="PNPLA_dom"/>
</dbReference>
<dbReference type="EMBL" id="FBWH01000036">
    <property type="protein sequence ID" value="CUX47259.1"/>
    <property type="molecule type" value="Genomic_DNA"/>
</dbReference>
<protein>
    <recommendedName>
        <fullName evidence="6">PNPLA domain-containing protein</fullName>
    </recommendedName>
</protein>
<comment type="caution">
    <text evidence="7">The sequence shown here is derived from an EMBL/GenBank/DDBJ whole genome shotgun (WGS) entry which is preliminary data.</text>
</comment>
<feature type="signal peptide" evidence="5">
    <location>
        <begin position="1"/>
        <end position="20"/>
    </location>
</feature>
<evidence type="ECO:0000256" key="3">
    <source>
        <dbReference type="ARBA" id="ARBA00023098"/>
    </source>
</evidence>
<reference evidence="7 8" key="1">
    <citation type="submission" date="2016-01" db="EMBL/GenBank/DDBJ databases">
        <authorList>
            <person name="Regsiter A."/>
            <person name="william w."/>
        </authorList>
    </citation>
    <scope>NUCLEOTIDE SEQUENCE [LARGE SCALE GENOMIC DNA]</scope>
    <source>
        <strain evidence="7 8">CFBP 6927</strain>
    </source>
</reference>
<dbReference type="InterPro" id="IPR016035">
    <property type="entry name" value="Acyl_Trfase/lysoPLipase"/>
</dbReference>
<evidence type="ECO:0000256" key="2">
    <source>
        <dbReference type="ARBA" id="ARBA00022963"/>
    </source>
</evidence>
<keyword evidence="3 4" id="KW-0443">Lipid metabolism</keyword>
<feature type="active site" description="Nucleophile" evidence="4">
    <location>
        <position position="103"/>
    </location>
</feature>
<dbReference type="PANTHER" id="PTHR14226:SF74">
    <property type="entry name" value="BLR4684 PROTEIN"/>
    <property type="match status" value="1"/>
</dbReference>
<feature type="short sequence motif" description="DGA/G" evidence="4">
    <location>
        <begin position="247"/>
        <end position="249"/>
    </location>
</feature>
<evidence type="ECO:0000256" key="1">
    <source>
        <dbReference type="ARBA" id="ARBA00022801"/>
    </source>
</evidence>
<dbReference type="PROSITE" id="PS51257">
    <property type="entry name" value="PROKAR_LIPOPROTEIN"/>
    <property type="match status" value="1"/>
</dbReference>
<feature type="chain" id="PRO_5046334938" description="PNPLA domain-containing protein" evidence="5">
    <location>
        <begin position="21"/>
        <end position="396"/>
    </location>
</feature>
<accession>A0ABP2BQD9</accession>
<organism evidence="7 8">
    <name type="scientific">Agrobacterium genomosp. 13 str. CFBP 6927</name>
    <dbReference type="NCBI Taxonomy" id="1183428"/>
    <lineage>
        <taxon>Bacteria</taxon>
        <taxon>Pseudomonadati</taxon>
        <taxon>Pseudomonadota</taxon>
        <taxon>Alphaproteobacteria</taxon>
        <taxon>Hyphomicrobiales</taxon>
        <taxon>Rhizobiaceae</taxon>
        <taxon>Rhizobium/Agrobacterium group</taxon>
        <taxon>Agrobacterium</taxon>
        <taxon>Agrobacterium tumefaciens complex</taxon>
    </lineage>
</organism>
<proteinExistence type="predicted"/>
<keyword evidence="1 4" id="KW-0378">Hydrolase</keyword>
<dbReference type="SUPFAM" id="SSF52151">
    <property type="entry name" value="FabD/lysophospholipase-like"/>
    <property type="match status" value="1"/>
</dbReference>
<evidence type="ECO:0000313" key="7">
    <source>
        <dbReference type="EMBL" id="CUX47259.1"/>
    </source>
</evidence>
<dbReference type="PROSITE" id="PS51635">
    <property type="entry name" value="PNPLA"/>
    <property type="match status" value="1"/>
</dbReference>
<keyword evidence="2 4" id="KW-0442">Lipid degradation</keyword>
<feature type="short sequence motif" description="GXSXG" evidence="4">
    <location>
        <begin position="101"/>
        <end position="105"/>
    </location>
</feature>
<dbReference type="PANTHER" id="PTHR14226">
    <property type="entry name" value="NEUROPATHY TARGET ESTERASE/SWISS CHEESE D.MELANOGASTER"/>
    <property type="match status" value="1"/>
</dbReference>
<evidence type="ECO:0000313" key="8">
    <source>
        <dbReference type="Proteomes" id="UP000191812"/>
    </source>
</evidence>
<evidence type="ECO:0000256" key="5">
    <source>
        <dbReference type="SAM" id="SignalP"/>
    </source>
</evidence>